<evidence type="ECO:0000313" key="4">
    <source>
        <dbReference type="Proteomes" id="UP001201980"/>
    </source>
</evidence>
<dbReference type="PROSITE" id="PS00028">
    <property type="entry name" value="ZINC_FINGER_C2H2_1"/>
    <property type="match status" value="1"/>
</dbReference>
<feature type="domain" description="C2H2-type" evidence="2">
    <location>
        <begin position="320"/>
        <end position="342"/>
    </location>
</feature>
<evidence type="ECO:0000313" key="3">
    <source>
        <dbReference type="EMBL" id="KAJ2902234.1"/>
    </source>
</evidence>
<dbReference type="PANTHER" id="PTHR38166:SF1">
    <property type="entry name" value="C2H2-TYPE DOMAIN-CONTAINING PROTEIN"/>
    <property type="match status" value="1"/>
</dbReference>
<sequence length="551" mass="61594">MSDNRPLDAWLENEPEQGPPSESFQAGTLARDGHNGRTHQHLGAHLHGQLDANDSGIFEVDTKMPSISRSSTESLEEFSDLFDYRAYNKQPGSQPIASFAQPNHEPSQATSTSCATSSSRRDIGSPLTSFGYSQDATSDHVSRSRPRAFLSQNKATPREWGVGAPADPSNHPFLHNQPKDALLSPLGYSSQSSFSSSPAYSHPVKTSHNAQGASMPARKRLPMNYSPHRDPSSLEPPQDDSQMSLVQRRKLEQDSDVSNPTKRMKSEYVAELASFLRLACPYFKFDKQKRNWKAACTGLGWDSVHRLKEHLYRDHKVWLCAHCRAVFHSQESFVRHGKLPSHCPRGMGALGHTAEGLTEEMISHLKQRSRPRISEPQKWNECYAYLFDIKNPIEIPDCYYRYEDPEMYQEHLISTLPAQIRSFFESLPQTGNHTCQLEEYVRNLLLGNFTAWQSTYRATVKQEIERHEALTRARNITDTASEPAGPNRGSRALSIAGVDGRAIASDSGFDAQLPQSVEFVLPRSLQVVGEESEAEVLLEFSKVGAWAAGSP</sequence>
<gene>
    <name evidence="3" type="ORF">MKZ38_000836</name>
</gene>
<reference evidence="3" key="1">
    <citation type="submission" date="2022-07" db="EMBL/GenBank/DDBJ databases">
        <title>Draft genome sequence of Zalerion maritima ATCC 34329, a (micro)plastics degrading marine fungus.</title>
        <authorList>
            <person name="Paco A."/>
            <person name="Goncalves M.F.M."/>
            <person name="Rocha-Santos T.A.P."/>
            <person name="Alves A."/>
        </authorList>
    </citation>
    <scope>NUCLEOTIDE SEQUENCE</scope>
    <source>
        <strain evidence="3">ATCC 34329</strain>
    </source>
</reference>
<protein>
    <recommendedName>
        <fullName evidence="2">C2H2-type domain-containing protein</fullName>
    </recommendedName>
</protein>
<feature type="region of interest" description="Disordered" evidence="1">
    <location>
        <begin position="89"/>
        <end position="262"/>
    </location>
</feature>
<dbReference type="EMBL" id="JAKWBI020000119">
    <property type="protein sequence ID" value="KAJ2902234.1"/>
    <property type="molecule type" value="Genomic_DNA"/>
</dbReference>
<name>A0AAD5WSB4_9PEZI</name>
<feature type="region of interest" description="Disordered" evidence="1">
    <location>
        <begin position="1"/>
        <end position="42"/>
    </location>
</feature>
<feature type="compositionally biased region" description="Polar residues" evidence="1">
    <location>
        <begin position="126"/>
        <end position="136"/>
    </location>
</feature>
<feature type="compositionally biased region" description="Low complexity" evidence="1">
    <location>
        <begin position="182"/>
        <end position="203"/>
    </location>
</feature>
<feature type="compositionally biased region" description="Low complexity" evidence="1">
    <location>
        <begin position="107"/>
        <end position="118"/>
    </location>
</feature>
<dbReference type="AlphaFoldDB" id="A0AAD5WSB4"/>
<evidence type="ECO:0000256" key="1">
    <source>
        <dbReference type="SAM" id="MobiDB-lite"/>
    </source>
</evidence>
<dbReference type="PANTHER" id="PTHR38166">
    <property type="entry name" value="C2H2-TYPE DOMAIN-CONTAINING PROTEIN-RELATED"/>
    <property type="match status" value="1"/>
</dbReference>
<accession>A0AAD5WSB4</accession>
<comment type="caution">
    <text evidence="3">The sequence shown here is derived from an EMBL/GenBank/DDBJ whole genome shotgun (WGS) entry which is preliminary data.</text>
</comment>
<feature type="compositionally biased region" description="Polar residues" evidence="1">
    <location>
        <begin position="90"/>
        <end position="106"/>
    </location>
</feature>
<organism evidence="3 4">
    <name type="scientific">Zalerion maritima</name>
    <dbReference type="NCBI Taxonomy" id="339359"/>
    <lineage>
        <taxon>Eukaryota</taxon>
        <taxon>Fungi</taxon>
        <taxon>Dikarya</taxon>
        <taxon>Ascomycota</taxon>
        <taxon>Pezizomycotina</taxon>
        <taxon>Sordariomycetes</taxon>
        <taxon>Lulworthiomycetidae</taxon>
        <taxon>Lulworthiales</taxon>
        <taxon>Lulworthiaceae</taxon>
        <taxon>Zalerion</taxon>
    </lineage>
</organism>
<proteinExistence type="predicted"/>
<keyword evidence="4" id="KW-1185">Reference proteome</keyword>
<dbReference type="Proteomes" id="UP001201980">
    <property type="component" value="Unassembled WGS sequence"/>
</dbReference>
<evidence type="ECO:0000259" key="2">
    <source>
        <dbReference type="PROSITE" id="PS00028"/>
    </source>
</evidence>
<dbReference type="InterPro" id="IPR013087">
    <property type="entry name" value="Znf_C2H2_type"/>
</dbReference>